<dbReference type="RefSeq" id="WP_103725389.1">
    <property type="nucleotide sequence ID" value="NZ_PQNY01000004.1"/>
</dbReference>
<dbReference type="PANTHER" id="PTHR46401:SF2">
    <property type="entry name" value="GLYCOSYLTRANSFERASE WBBK-RELATED"/>
    <property type="match status" value="1"/>
</dbReference>
<dbReference type="AlphaFoldDB" id="A0A2S4NA42"/>
<name>A0A2S4NA42_9FLAO</name>
<dbReference type="InterPro" id="IPR001296">
    <property type="entry name" value="Glyco_trans_1"/>
</dbReference>
<dbReference type="EMBL" id="PQNY01000004">
    <property type="protein sequence ID" value="POS02323.1"/>
    <property type="molecule type" value="Genomic_DNA"/>
</dbReference>
<sequence length="372" mass="42860">MTFCIVSYVEHHWHNNQYYAYAPYVNEMNIWLQYVDKVIIVAPLSVNKPSVIETSYQHNNIEFIEVEKFSLLSIREVFKTIWVAPSIVIKLFKAFQKSNHIHLRCPGNMGLLGALVQIAFPKKQKTAKYAGNWDPQSKQPITYVLQKKILANTFFSKKMRVLVYGNWKNATKNIYPFYTATYTESEKQPLPELTLQNPLKFLFVGTLSKGKQPLYAIKLVQNLLKKGYTVSLELFGEGNERANLERYIAENNLENYVFLRGNKSKDFLKQKYQESHFTLLPSKSEGWPKAVAEAMFWGSLPVATPISCVANMLGNGSRGIVLSLNLEADTQQIIDLIQNNAVYARKRKEAINWSRQYTIDTFETEIKKLVCE</sequence>
<dbReference type="GO" id="GO:0016757">
    <property type="term" value="F:glycosyltransferase activity"/>
    <property type="evidence" value="ECO:0007669"/>
    <property type="project" value="InterPro"/>
</dbReference>
<dbReference type="SUPFAM" id="SSF53756">
    <property type="entry name" value="UDP-Glycosyltransferase/glycogen phosphorylase"/>
    <property type="match status" value="1"/>
</dbReference>
<protein>
    <submittedName>
        <fullName evidence="3">Glycosyltransferase involved in cell wall biosynthesis</fullName>
    </submittedName>
</protein>
<organism evidence="3 4">
    <name type="scientific">Flavobacterium croceum DSM 17960</name>
    <dbReference type="NCBI Taxonomy" id="1121886"/>
    <lineage>
        <taxon>Bacteria</taxon>
        <taxon>Pseudomonadati</taxon>
        <taxon>Bacteroidota</taxon>
        <taxon>Flavobacteriia</taxon>
        <taxon>Flavobacteriales</taxon>
        <taxon>Flavobacteriaceae</taxon>
        <taxon>Flavobacterium</taxon>
    </lineage>
</organism>
<feature type="domain" description="Glycosyl transferase family 1" evidence="2">
    <location>
        <begin position="196"/>
        <end position="351"/>
    </location>
</feature>
<dbReference type="Pfam" id="PF00534">
    <property type="entry name" value="Glycos_transf_1"/>
    <property type="match status" value="1"/>
</dbReference>
<dbReference type="OrthoDB" id="1395864at2"/>
<proteinExistence type="predicted"/>
<evidence type="ECO:0000256" key="1">
    <source>
        <dbReference type="ARBA" id="ARBA00022679"/>
    </source>
</evidence>
<reference evidence="3 4" key="1">
    <citation type="submission" date="2018-01" db="EMBL/GenBank/DDBJ databases">
        <title>Genomic Encyclopedia of Type Strains, Phase I: the one thousand microbial genomes (KMG-I) project.</title>
        <authorList>
            <person name="Goeker M."/>
        </authorList>
    </citation>
    <scope>NUCLEOTIDE SEQUENCE [LARGE SCALE GENOMIC DNA]</scope>
    <source>
        <strain evidence="3 4">DSM 17960</strain>
    </source>
</reference>
<accession>A0A2S4NA42</accession>
<keyword evidence="4" id="KW-1185">Reference proteome</keyword>
<dbReference type="PANTHER" id="PTHR46401">
    <property type="entry name" value="GLYCOSYLTRANSFERASE WBBK-RELATED"/>
    <property type="match status" value="1"/>
</dbReference>
<dbReference type="GO" id="GO:0009103">
    <property type="term" value="P:lipopolysaccharide biosynthetic process"/>
    <property type="evidence" value="ECO:0007669"/>
    <property type="project" value="TreeGrafter"/>
</dbReference>
<comment type="caution">
    <text evidence="3">The sequence shown here is derived from an EMBL/GenBank/DDBJ whole genome shotgun (WGS) entry which is preliminary data.</text>
</comment>
<dbReference type="Gene3D" id="3.40.50.2000">
    <property type="entry name" value="Glycogen Phosphorylase B"/>
    <property type="match status" value="2"/>
</dbReference>
<dbReference type="Proteomes" id="UP000237056">
    <property type="component" value="Unassembled WGS sequence"/>
</dbReference>
<keyword evidence="1 3" id="KW-0808">Transferase</keyword>
<evidence type="ECO:0000259" key="2">
    <source>
        <dbReference type="Pfam" id="PF00534"/>
    </source>
</evidence>
<evidence type="ECO:0000313" key="3">
    <source>
        <dbReference type="EMBL" id="POS02323.1"/>
    </source>
</evidence>
<evidence type="ECO:0000313" key="4">
    <source>
        <dbReference type="Proteomes" id="UP000237056"/>
    </source>
</evidence>
<gene>
    <name evidence="3" type="ORF">Q361_10442</name>
</gene>